<sequence length="119" mass="13666">MKEPSFRKALVEFTHRLQFASHVLPLLENERITVKICTNNNEELTIVMSEKEVSLDHENRTVPSVVVKGDLPALINFIEGKMKLQALQKSEKLQAEGKYRHLLKIESLFYCCPLKEAIS</sequence>
<keyword evidence="3" id="KW-1185">Reference proteome</keyword>
<dbReference type="RefSeq" id="WP_173732154.1">
    <property type="nucleotide sequence ID" value="NZ_JABTTE010000024.1"/>
</dbReference>
<feature type="domain" description="SCP2" evidence="1">
    <location>
        <begin position="34"/>
        <end position="109"/>
    </location>
</feature>
<accession>A0A8J8GFZ8</accession>
<organism evidence="2 3">
    <name type="scientific">Calidifontibacillus erzurumensis</name>
    <dbReference type="NCBI Taxonomy" id="2741433"/>
    <lineage>
        <taxon>Bacteria</taxon>
        <taxon>Bacillati</taxon>
        <taxon>Bacillota</taxon>
        <taxon>Bacilli</taxon>
        <taxon>Bacillales</taxon>
        <taxon>Bacillaceae</taxon>
        <taxon>Calidifontibacillus/Schinkia group</taxon>
        <taxon>Calidifontibacillus</taxon>
    </lineage>
</organism>
<evidence type="ECO:0000313" key="3">
    <source>
        <dbReference type="Proteomes" id="UP000625804"/>
    </source>
</evidence>
<name>A0A8J8GFZ8_9BACI</name>
<proteinExistence type="predicted"/>
<dbReference type="SUPFAM" id="SSF55718">
    <property type="entry name" value="SCP-like"/>
    <property type="match status" value="1"/>
</dbReference>
<reference evidence="2" key="1">
    <citation type="submission" date="2020-06" db="EMBL/GenBank/DDBJ databases">
        <title>A novel thermopfilic bacterium from Erzurum, Turkey.</title>
        <authorList>
            <person name="Adiguzel A."/>
            <person name="Ay H."/>
            <person name="Baltaci M.O."/>
        </authorList>
    </citation>
    <scope>NUCLEOTIDE SEQUENCE</scope>
    <source>
        <strain evidence="2">P2</strain>
    </source>
</reference>
<evidence type="ECO:0000313" key="2">
    <source>
        <dbReference type="EMBL" id="NSL52952.1"/>
    </source>
</evidence>
<dbReference type="AlphaFoldDB" id="A0A8J8GFZ8"/>
<dbReference type="InterPro" id="IPR003033">
    <property type="entry name" value="SCP2_sterol-bd_dom"/>
</dbReference>
<dbReference type="Proteomes" id="UP000625804">
    <property type="component" value="Unassembled WGS sequence"/>
</dbReference>
<gene>
    <name evidence="2" type="ORF">HR057_14440</name>
</gene>
<protein>
    <submittedName>
        <fullName evidence="2">SCP2 sterol-binding domain-containing protein</fullName>
    </submittedName>
</protein>
<dbReference type="InterPro" id="IPR036527">
    <property type="entry name" value="SCP2_sterol-bd_dom_sf"/>
</dbReference>
<comment type="caution">
    <text evidence="2">The sequence shown here is derived from an EMBL/GenBank/DDBJ whole genome shotgun (WGS) entry which is preliminary data.</text>
</comment>
<dbReference type="Pfam" id="PF02036">
    <property type="entry name" value="SCP2"/>
    <property type="match status" value="1"/>
</dbReference>
<evidence type="ECO:0000259" key="1">
    <source>
        <dbReference type="Pfam" id="PF02036"/>
    </source>
</evidence>
<dbReference type="EMBL" id="JABTTE010000024">
    <property type="protein sequence ID" value="NSL52952.1"/>
    <property type="molecule type" value="Genomic_DNA"/>
</dbReference>